<dbReference type="InterPro" id="IPR010982">
    <property type="entry name" value="Lambda_DNA-bd_dom_sf"/>
</dbReference>
<dbReference type="EMBL" id="JADDOJ010000018">
    <property type="protein sequence ID" value="MBE7940244.1"/>
    <property type="molecule type" value="Genomic_DNA"/>
</dbReference>
<evidence type="ECO:0000259" key="3">
    <source>
        <dbReference type="Pfam" id="PF13464"/>
    </source>
</evidence>
<name>A0ABR9SDF0_9BURK</name>
<protein>
    <submittedName>
        <fullName evidence="4">Helix-turn-helix domain-containing protein</fullName>
    </submittedName>
</protein>
<dbReference type="PANTHER" id="PTHR34475:SF1">
    <property type="entry name" value="CYTOSKELETON PROTEIN RODZ"/>
    <property type="match status" value="1"/>
</dbReference>
<accession>A0ABR9SDF0</accession>
<feature type="compositionally biased region" description="Low complexity" evidence="1">
    <location>
        <begin position="168"/>
        <end position="210"/>
    </location>
</feature>
<dbReference type="InterPro" id="IPR050400">
    <property type="entry name" value="Bact_Cytoskel_RodZ"/>
</dbReference>
<dbReference type="RefSeq" id="WP_193779787.1">
    <property type="nucleotide sequence ID" value="NZ_JADDOJ010000018.1"/>
</dbReference>
<evidence type="ECO:0000256" key="2">
    <source>
        <dbReference type="SAM" id="Phobius"/>
    </source>
</evidence>
<keyword evidence="2" id="KW-0472">Membrane</keyword>
<evidence type="ECO:0000313" key="5">
    <source>
        <dbReference type="Proteomes" id="UP000715965"/>
    </source>
</evidence>
<dbReference type="Gene3D" id="1.10.260.40">
    <property type="entry name" value="lambda repressor-like DNA-binding domains"/>
    <property type="match status" value="1"/>
</dbReference>
<keyword evidence="2" id="KW-0812">Transmembrane</keyword>
<evidence type="ECO:0000256" key="1">
    <source>
        <dbReference type="SAM" id="MobiDB-lite"/>
    </source>
</evidence>
<dbReference type="Proteomes" id="UP000715965">
    <property type="component" value="Unassembled WGS sequence"/>
</dbReference>
<comment type="caution">
    <text evidence="4">The sequence shown here is derived from an EMBL/GenBank/DDBJ whole genome shotgun (WGS) entry which is preliminary data.</text>
</comment>
<dbReference type="InterPro" id="IPR025194">
    <property type="entry name" value="RodZ-like_C"/>
</dbReference>
<proteinExistence type="predicted"/>
<feature type="region of interest" description="Disordered" evidence="1">
    <location>
        <begin position="168"/>
        <end position="228"/>
    </location>
</feature>
<dbReference type="PANTHER" id="PTHR34475">
    <property type="match status" value="1"/>
</dbReference>
<evidence type="ECO:0000313" key="4">
    <source>
        <dbReference type="EMBL" id="MBE7940244.1"/>
    </source>
</evidence>
<dbReference type="Pfam" id="PF13464">
    <property type="entry name" value="RodZ_C"/>
    <property type="match status" value="1"/>
</dbReference>
<reference evidence="4 5" key="1">
    <citation type="submission" date="2020-10" db="EMBL/GenBank/DDBJ databases">
        <title>Draft genome of Ramlibacter aquaticus LMG 30558.</title>
        <authorList>
            <person name="Props R."/>
        </authorList>
    </citation>
    <scope>NUCLEOTIDE SEQUENCE [LARGE SCALE GENOMIC DNA]</scope>
    <source>
        <strain evidence="4 5">LMG 30558</strain>
    </source>
</reference>
<feature type="domain" description="Cytoskeleton protein RodZ-like C-terminal" evidence="3">
    <location>
        <begin position="266"/>
        <end position="337"/>
    </location>
</feature>
<organism evidence="4 5">
    <name type="scientific">Ramlibacter aquaticus</name>
    <dbReference type="NCBI Taxonomy" id="2780094"/>
    <lineage>
        <taxon>Bacteria</taxon>
        <taxon>Pseudomonadati</taxon>
        <taxon>Pseudomonadota</taxon>
        <taxon>Betaproteobacteria</taxon>
        <taxon>Burkholderiales</taxon>
        <taxon>Comamonadaceae</taxon>
        <taxon>Ramlibacter</taxon>
    </lineage>
</organism>
<sequence length="339" mass="33416">MEPAAATSLGGAGAGRLLREAREAAGLHVAALAVALKVPVRKLEALEAERFEEVGEPVFVRGLAGSVCRALKVPAQPVLDRLPQGVQPRLVADSEGINTPFRAASDGAPPSGFAQLTRPAFLVVAALLLGALVLLLLPMAQRGDEKTAVQPAPSGAAGARAVVGTTPDAGAVPTAGGAQSAAQAASSAQPPAATPPASAAMSEAAARPESLPARLAPPSAGEPAQPAASASVAASPVAAVPATASPAPAAATASGAAGPAADGLLTFKASGPSWIEVSEAGGTVVLRRMLGAGESASASGKPPLKVTVGKADLTQVQLRGRAFDLQPYSHDNVARFEVK</sequence>
<feature type="transmembrane region" description="Helical" evidence="2">
    <location>
        <begin position="119"/>
        <end position="137"/>
    </location>
</feature>
<keyword evidence="5" id="KW-1185">Reference proteome</keyword>
<keyword evidence="2" id="KW-1133">Transmembrane helix</keyword>
<gene>
    <name evidence="4" type="ORF">IM725_06640</name>
</gene>
<dbReference type="Pfam" id="PF13413">
    <property type="entry name" value="HTH_25"/>
    <property type="match status" value="1"/>
</dbReference>